<sequence length="383" mass="42630">MQQEYRISTGYKFFYGIGAIVIAAFGVFIALSTLSKGQVGGAIVTAFVFSTLASLLVLYVIKRRVTVSDEQVIVKGAFGTKQAYINDIRGIRSNGKAVFIHLVNGGKITINDFDAIGKSDELKEWLTTNVRDLDNEDYEQEKAVILQDTELGFTQEEREVKLKKLSVIALVYSGISFVLMLISIFFHQSNLVFSIFLLAYPLIGIAVMAFSKGLIRLNIKKGSAYPSVFMGLFFACIALILQTFIDTKILDFSKVWTPVIVGLIILIGILSQIIFKQANPTIKGQIVPVILISAFFSFGAVQQINRNFDGSKPQVFSATVSDQYVKRGKSTTYHIVITGWQYHQTPDDITVSSDFYDQVSVGSKVNVTLKEGKLHIPWYYITQ</sequence>
<protein>
    <submittedName>
        <fullName evidence="2">Uncharacterized protein</fullName>
    </submittedName>
</protein>
<dbReference type="Proteomes" id="UP001597073">
    <property type="component" value="Unassembled WGS sequence"/>
</dbReference>
<evidence type="ECO:0000313" key="2">
    <source>
        <dbReference type="EMBL" id="MFD0764056.1"/>
    </source>
</evidence>
<proteinExistence type="predicted"/>
<keyword evidence="1" id="KW-0812">Transmembrane</keyword>
<feature type="transmembrane region" description="Helical" evidence="1">
    <location>
        <begin position="39"/>
        <end position="61"/>
    </location>
</feature>
<keyword evidence="3" id="KW-1185">Reference proteome</keyword>
<feature type="transmembrane region" description="Helical" evidence="1">
    <location>
        <begin position="192"/>
        <end position="211"/>
    </location>
</feature>
<reference evidence="3" key="1">
    <citation type="journal article" date="2019" name="Int. J. Syst. Evol. Microbiol.">
        <title>The Global Catalogue of Microorganisms (GCM) 10K type strain sequencing project: providing services to taxonomists for standard genome sequencing and annotation.</title>
        <authorList>
            <consortium name="The Broad Institute Genomics Platform"/>
            <consortium name="The Broad Institute Genome Sequencing Center for Infectious Disease"/>
            <person name="Wu L."/>
            <person name="Ma J."/>
        </authorList>
    </citation>
    <scope>NUCLEOTIDE SEQUENCE [LARGE SCALE GENOMIC DNA]</scope>
    <source>
        <strain evidence="3">CCUG 60742</strain>
    </source>
</reference>
<feature type="transmembrane region" description="Helical" evidence="1">
    <location>
        <begin position="286"/>
        <end position="304"/>
    </location>
</feature>
<evidence type="ECO:0000313" key="3">
    <source>
        <dbReference type="Proteomes" id="UP001597073"/>
    </source>
</evidence>
<feature type="transmembrane region" description="Helical" evidence="1">
    <location>
        <begin position="223"/>
        <end position="244"/>
    </location>
</feature>
<organism evidence="2 3">
    <name type="scientific">Mucilaginibacter lutimaris</name>
    <dbReference type="NCBI Taxonomy" id="931629"/>
    <lineage>
        <taxon>Bacteria</taxon>
        <taxon>Pseudomonadati</taxon>
        <taxon>Bacteroidota</taxon>
        <taxon>Sphingobacteriia</taxon>
        <taxon>Sphingobacteriales</taxon>
        <taxon>Sphingobacteriaceae</taxon>
        <taxon>Mucilaginibacter</taxon>
    </lineage>
</organism>
<dbReference type="RefSeq" id="WP_377138872.1">
    <property type="nucleotide sequence ID" value="NZ_JBHTIA010000003.1"/>
</dbReference>
<feature type="transmembrane region" description="Helical" evidence="1">
    <location>
        <begin position="256"/>
        <end position="274"/>
    </location>
</feature>
<feature type="transmembrane region" description="Helical" evidence="1">
    <location>
        <begin position="165"/>
        <end position="186"/>
    </location>
</feature>
<comment type="caution">
    <text evidence="2">The sequence shown here is derived from an EMBL/GenBank/DDBJ whole genome shotgun (WGS) entry which is preliminary data.</text>
</comment>
<keyword evidence="1" id="KW-1133">Transmembrane helix</keyword>
<name>A0ABW2ZCZ7_9SPHI</name>
<accession>A0ABW2ZCZ7</accession>
<keyword evidence="1" id="KW-0472">Membrane</keyword>
<feature type="transmembrane region" description="Helical" evidence="1">
    <location>
        <begin position="12"/>
        <end position="33"/>
    </location>
</feature>
<gene>
    <name evidence="2" type="ORF">ACFQZI_04290</name>
</gene>
<evidence type="ECO:0000256" key="1">
    <source>
        <dbReference type="SAM" id="Phobius"/>
    </source>
</evidence>
<dbReference type="EMBL" id="JBHTIA010000003">
    <property type="protein sequence ID" value="MFD0764056.1"/>
    <property type="molecule type" value="Genomic_DNA"/>
</dbReference>